<accession>A0A075P1H2</accession>
<gene>
    <name evidence="2" type="ORF">EP13_13900</name>
</gene>
<keyword evidence="1" id="KW-0732">Signal</keyword>
<feature type="signal peptide" evidence="1">
    <location>
        <begin position="1"/>
        <end position="24"/>
    </location>
</feature>
<dbReference type="Proteomes" id="UP000056090">
    <property type="component" value="Chromosome"/>
</dbReference>
<dbReference type="AlphaFoldDB" id="A0A075P1H2"/>
<reference evidence="2 3" key="1">
    <citation type="submission" date="2014-06" db="EMBL/GenBank/DDBJ databases">
        <title>Genomes of Alteromonas australica, a world apart.</title>
        <authorList>
            <person name="Gonzaga A."/>
            <person name="Lopez-Perez M."/>
            <person name="Rodriguez-Valera F."/>
        </authorList>
    </citation>
    <scope>NUCLEOTIDE SEQUENCE [LARGE SCALE GENOMIC DNA]</scope>
    <source>
        <strain evidence="2 3">H 17</strain>
    </source>
</reference>
<evidence type="ECO:0000313" key="3">
    <source>
        <dbReference type="Proteomes" id="UP000056090"/>
    </source>
</evidence>
<organism evidence="2 3">
    <name type="scientific">Alteromonas australica</name>
    <dbReference type="NCBI Taxonomy" id="589873"/>
    <lineage>
        <taxon>Bacteria</taxon>
        <taxon>Pseudomonadati</taxon>
        <taxon>Pseudomonadota</taxon>
        <taxon>Gammaproteobacteria</taxon>
        <taxon>Alteromonadales</taxon>
        <taxon>Alteromonadaceae</taxon>
        <taxon>Alteromonas/Salinimonas group</taxon>
        <taxon>Alteromonas</taxon>
    </lineage>
</organism>
<name>A0A075P1H2_9ALTE</name>
<feature type="chain" id="PRO_5001708025" description="Lipoprotein" evidence="1">
    <location>
        <begin position="25"/>
        <end position="387"/>
    </location>
</feature>
<proteinExistence type="predicted"/>
<keyword evidence="3" id="KW-1185">Reference proteome</keyword>
<evidence type="ECO:0000256" key="1">
    <source>
        <dbReference type="SAM" id="SignalP"/>
    </source>
</evidence>
<evidence type="ECO:0008006" key="4">
    <source>
        <dbReference type="Google" id="ProtNLM"/>
    </source>
</evidence>
<dbReference type="KEGG" id="aal:EP13_13900"/>
<sequence length="387" mass="42722">MKTTFNNKLLATLMFSTAIISCSATGKRQDLTVVETRTYISNQCLVTSNNSAMDKGIGAVVAATLIPVAVNWFIDQVTESLTKVKKVQKVSTTEFYLYTYDKEDKYPKWNSDFKCITSITGVFEDEALESGLLDELDNTSSQVTLANIDTRDNEVHQRLKDNEIFVSEVYSIFESKLEFSKDASAFKFVSQYLDIKNLLTNKNSTELVYSYELVGPGSTPDSVVLASAAFNFGTVKPGLFYAPLKFKKGKESGWIRTVGMSKESLLSFISQHHLNAENKITHYSPIKLKASNIQTNKPSDGAKLVAAILGEAKETLSTAAVAKLVPEDKDEVAKKLLDAQIAYQTTKVAIVDASGESEDHQRLAELQARKACEALKELDPTTLCSHQ</sequence>
<dbReference type="PROSITE" id="PS51257">
    <property type="entry name" value="PROKAR_LIPOPROTEIN"/>
    <property type="match status" value="1"/>
</dbReference>
<protein>
    <recommendedName>
        <fullName evidence="4">Lipoprotein</fullName>
    </recommendedName>
</protein>
<evidence type="ECO:0000313" key="2">
    <source>
        <dbReference type="EMBL" id="AIF99686.1"/>
    </source>
</evidence>
<dbReference type="EMBL" id="CP008849">
    <property type="protein sequence ID" value="AIF99686.1"/>
    <property type="molecule type" value="Genomic_DNA"/>
</dbReference>